<dbReference type="InterPro" id="IPR011993">
    <property type="entry name" value="PH-like_dom_sf"/>
</dbReference>
<dbReference type="PANTHER" id="PTHR21538:SF23">
    <property type="entry name" value="ANILLIN"/>
    <property type="match status" value="1"/>
</dbReference>
<dbReference type="OrthoDB" id="5915976at2759"/>
<feature type="region of interest" description="Disordered" evidence="1">
    <location>
        <begin position="304"/>
        <end position="328"/>
    </location>
</feature>
<dbReference type="InterPro" id="IPR012966">
    <property type="entry name" value="AHD"/>
</dbReference>
<gene>
    <name evidence="4" type="primary">LOC107218621</name>
</gene>
<feature type="compositionally biased region" description="Polar residues" evidence="1">
    <location>
        <begin position="196"/>
        <end position="222"/>
    </location>
</feature>
<sequence length="1086" mass="122098">MDSTQDPFTRRMLQRASMRQFREESLHCSPDQLQRKMSILRAINDKPAVKIGDRETISRRNTGENKFADDKPRILRRTSVTLSDSLIRQRDHLPIFHPINRYSSSDLTDQSKSTPEYQNLRYHQRRVTGKVSQSSIMDNESSDSQVFSKTSKIQKDQKRIKSNNTAQTPEAACSYVAKPRFRKLRKRKEDEVESDSALSETSDSTSITMTENSTKDQPQSAPTYIEGFKLGKVKWRGPLHDAYATKNLEREKADDFSDKSTDDRETIKRHSSCSSSEEPKLLKTLEREISIPPKMTPELRTIGDSKQKAVNDGVEGSPAKTSANKRPDKLSLEVTIAGNSAEKKCSTNPEVLPDSPTTPLTAEIRRLNADIGQLKFHSDFYTPENDAELSPPVRLYPNLSKIPFTPTGYTPKKLYRSPYSPEQACAASLASKSTSSKNRLNFNENPTSTRNDEPPNNIAKPATSSSVSESVTTNSGGPTSNLDKEAKTSETKCAENNRDVKKNDGFKLNLESTRKSLLTNLSKIMASGPRHSQSIASSSSTTAPNSPEGLGSPPNASSPKDKTLSSTIPYDVDHFLADALGNELYNTTMTFPPSEGNPKSYSEFCASDLISAGTTSGLNNSSSAVRKTQTTESPPPYTSTFNRGMTIYRSFTQSIKNKLRPGLKSLPKNATNDAVTTVEMKSDDRTIQALFQDASIQQTIMYQANKALTFCHSMKEFSSSTEQVESERSLLVAGLRKDAILEEIKRRQNSQQNNNVEEPWERGEVTIKNFSLPLKEDILEFECRTGDFVQWFVIAVSQGPTVWATRPISCPVQSPRIIFPDSFFIANLPPNFKITIRIYCLKLRRTTFNHDDKYHLNKAERQATCPSPKKLILRRSDRPLSPGRQRHIESVPIRNTSFVLSGMVELYLHDLSLTSPWPLTSLLTGSVLYGTIDLTLSSKLQLSVYHAGFLTHGDEAGGFAAWNRRWCVLQNQTLMFWNYPCDQEEKQPLTTIDLSNCTSPEINAVDRSMCAKPRTLLIETFRERNVSDRNSMLLECRLSCTVIRNLLCCDTLKDLNLWKSKINRVVSALRDWNVKRRFPYEQVSDL</sequence>
<proteinExistence type="predicted"/>
<organism evidence="4">
    <name type="scientific">Neodiprion lecontei</name>
    <name type="common">Redheaded pine sawfly</name>
    <dbReference type="NCBI Taxonomy" id="441921"/>
    <lineage>
        <taxon>Eukaryota</taxon>
        <taxon>Metazoa</taxon>
        <taxon>Ecdysozoa</taxon>
        <taxon>Arthropoda</taxon>
        <taxon>Hexapoda</taxon>
        <taxon>Insecta</taxon>
        <taxon>Pterygota</taxon>
        <taxon>Neoptera</taxon>
        <taxon>Endopterygota</taxon>
        <taxon>Hymenoptera</taxon>
        <taxon>Tenthredinoidea</taxon>
        <taxon>Diprionidae</taxon>
        <taxon>Diprioninae</taxon>
        <taxon>Neodiprion</taxon>
    </lineage>
</organism>
<dbReference type="GO" id="GO:0005826">
    <property type="term" value="C:actomyosin contractile ring"/>
    <property type="evidence" value="ECO:0007669"/>
    <property type="project" value="TreeGrafter"/>
</dbReference>
<dbReference type="Pfam" id="PF00169">
    <property type="entry name" value="PH"/>
    <property type="match status" value="1"/>
</dbReference>
<dbReference type="SMART" id="SM00233">
    <property type="entry name" value="PH"/>
    <property type="match status" value="1"/>
</dbReference>
<feature type="compositionally biased region" description="Polar residues" evidence="1">
    <location>
        <begin position="130"/>
        <end position="151"/>
    </location>
</feature>
<dbReference type="PROSITE" id="PS50003">
    <property type="entry name" value="PH_DOMAIN"/>
    <property type="match status" value="1"/>
</dbReference>
<reference evidence="4" key="1">
    <citation type="submission" date="2025-08" db="UniProtKB">
        <authorList>
            <consortium name="RefSeq"/>
        </authorList>
    </citation>
    <scope>IDENTIFICATION</scope>
    <source>
        <tissue evidence="4">Thorax and Abdomen</tissue>
    </source>
</reference>
<dbReference type="GO" id="GO:0000915">
    <property type="term" value="P:actomyosin contractile ring assembly"/>
    <property type="evidence" value="ECO:0007669"/>
    <property type="project" value="TreeGrafter"/>
</dbReference>
<feature type="region of interest" description="Disordered" evidence="1">
    <location>
        <begin position="617"/>
        <end position="639"/>
    </location>
</feature>
<feature type="compositionally biased region" description="Basic and acidic residues" evidence="1">
    <location>
        <begin position="482"/>
        <end position="496"/>
    </location>
</feature>
<feature type="domain" description="PH" evidence="2">
    <location>
        <begin position="943"/>
        <end position="1067"/>
    </location>
</feature>
<evidence type="ECO:0000313" key="4">
    <source>
        <dbReference type="RefSeq" id="XP_015512032.2"/>
    </source>
</evidence>
<evidence type="ECO:0000256" key="1">
    <source>
        <dbReference type="SAM" id="MobiDB-lite"/>
    </source>
</evidence>
<feature type="region of interest" description="Disordered" evidence="1">
    <location>
        <begin position="426"/>
        <end position="496"/>
    </location>
</feature>
<dbReference type="AlphaFoldDB" id="A0A6J0BCZ5"/>
<dbReference type="Proteomes" id="UP000829291">
    <property type="component" value="Chromosome 1"/>
</dbReference>
<dbReference type="KEGG" id="nlo:107218621"/>
<dbReference type="RefSeq" id="XP_015512032.2">
    <property type="nucleotide sequence ID" value="XM_015656546.2"/>
</dbReference>
<feature type="compositionally biased region" description="Polar residues" evidence="1">
    <location>
        <begin position="437"/>
        <end position="449"/>
    </location>
</feature>
<dbReference type="Gene3D" id="2.30.29.30">
    <property type="entry name" value="Pleckstrin-homology domain (PH domain)/Phosphotyrosine-binding domain (PTB)"/>
    <property type="match status" value="1"/>
</dbReference>
<dbReference type="InParanoid" id="A0A6J0BCZ5"/>
<evidence type="ECO:0000259" key="2">
    <source>
        <dbReference type="PROSITE" id="PS50003"/>
    </source>
</evidence>
<feature type="compositionally biased region" description="Low complexity" evidence="1">
    <location>
        <begin position="532"/>
        <end position="547"/>
    </location>
</feature>
<name>A0A6J0BCZ5_NEOLC</name>
<dbReference type="GeneID" id="107218621"/>
<feature type="compositionally biased region" description="Low complexity" evidence="1">
    <location>
        <begin position="463"/>
        <end position="475"/>
    </location>
</feature>
<feature type="compositionally biased region" description="Low complexity" evidence="1">
    <location>
        <begin position="426"/>
        <end position="436"/>
    </location>
</feature>
<protein>
    <submittedName>
        <fullName evidence="4">Anillin-like protein 1</fullName>
    </submittedName>
</protein>
<dbReference type="GO" id="GO:0031106">
    <property type="term" value="P:septin ring organization"/>
    <property type="evidence" value="ECO:0007669"/>
    <property type="project" value="TreeGrafter"/>
</dbReference>
<dbReference type="InterPro" id="IPR051364">
    <property type="entry name" value="Cytokinesis/Rho-signaling"/>
</dbReference>
<dbReference type="PANTHER" id="PTHR21538">
    <property type="entry name" value="ANILLIN/RHOTEKIN RTKN"/>
    <property type="match status" value="1"/>
</dbReference>
<dbReference type="GO" id="GO:0000281">
    <property type="term" value="P:mitotic cytokinesis"/>
    <property type="evidence" value="ECO:0007669"/>
    <property type="project" value="TreeGrafter"/>
</dbReference>
<feature type="compositionally biased region" description="Basic and acidic residues" evidence="1">
    <location>
        <begin position="252"/>
        <end position="268"/>
    </location>
</feature>
<feature type="region of interest" description="Disordered" evidence="1">
    <location>
        <begin position="526"/>
        <end position="565"/>
    </location>
</feature>
<dbReference type="CDD" id="cd01263">
    <property type="entry name" value="PH_anillin"/>
    <property type="match status" value="1"/>
</dbReference>
<dbReference type="InterPro" id="IPR001849">
    <property type="entry name" value="PH_domain"/>
</dbReference>
<evidence type="ECO:0000313" key="3">
    <source>
        <dbReference type="Proteomes" id="UP000829291"/>
    </source>
</evidence>
<feature type="region of interest" description="Disordered" evidence="1">
    <location>
        <begin position="125"/>
        <end position="222"/>
    </location>
</feature>
<dbReference type="SUPFAM" id="SSF50729">
    <property type="entry name" value="PH domain-like"/>
    <property type="match status" value="1"/>
</dbReference>
<feature type="compositionally biased region" description="Polar residues" evidence="1">
    <location>
        <begin position="554"/>
        <end position="565"/>
    </location>
</feature>
<accession>A0A6J0BCZ5</accession>
<feature type="compositionally biased region" description="Basic and acidic residues" evidence="1">
    <location>
        <begin position="277"/>
        <end position="286"/>
    </location>
</feature>
<keyword evidence="3" id="KW-1185">Reference proteome</keyword>
<feature type="region of interest" description="Disordered" evidence="1">
    <location>
        <begin position="252"/>
        <end position="286"/>
    </location>
</feature>
<dbReference type="Pfam" id="PF08174">
    <property type="entry name" value="Anillin"/>
    <property type="match status" value="1"/>
</dbReference>
<dbReference type="InterPro" id="IPR037840">
    <property type="entry name" value="PH_Anillin"/>
</dbReference>